<dbReference type="EMBL" id="KB446562">
    <property type="protein sequence ID" value="EME78999.1"/>
    <property type="molecule type" value="Genomic_DNA"/>
</dbReference>
<accession>M2ZIQ7</accession>
<dbReference type="VEuPathDB" id="FungiDB:MYCFIDRAFT_177683"/>
<dbReference type="AlphaFoldDB" id="M2ZIQ7"/>
<keyword evidence="2" id="KW-1185">Reference proteome</keyword>
<evidence type="ECO:0000313" key="2">
    <source>
        <dbReference type="Proteomes" id="UP000016932"/>
    </source>
</evidence>
<proteinExistence type="predicted"/>
<dbReference type="KEGG" id="pfj:MYCFIDRAFT_177683"/>
<evidence type="ECO:0000313" key="1">
    <source>
        <dbReference type="EMBL" id="EME78999.1"/>
    </source>
</evidence>
<dbReference type="GeneID" id="19333830"/>
<dbReference type="RefSeq" id="XP_007929837.1">
    <property type="nucleotide sequence ID" value="XM_007931646.1"/>
</dbReference>
<sequence length="168" mass="18241">MDEHFNIQNESHWRGLGFPEVLSRSDSSVRRQHAGITAVKTSVATSSFGSEAKQDSPLAGLHSDAAVLSNAADSRHTASSIDDECEVVGARPTGVLMLGAAVEGFMYGVARRREDVGMQMCRPAGAVDGRCWGMIRWRPPNPWKLATGELITCYQHPARTDESSREGI</sequence>
<protein>
    <submittedName>
        <fullName evidence="1">Uncharacterized protein</fullName>
    </submittedName>
</protein>
<name>M2ZIQ7_PSEFD</name>
<reference evidence="1 2" key="1">
    <citation type="journal article" date="2012" name="PLoS Pathog.">
        <title>Diverse lifestyles and strategies of plant pathogenesis encoded in the genomes of eighteen Dothideomycetes fungi.</title>
        <authorList>
            <person name="Ohm R.A."/>
            <person name="Feau N."/>
            <person name="Henrissat B."/>
            <person name="Schoch C.L."/>
            <person name="Horwitz B.A."/>
            <person name="Barry K.W."/>
            <person name="Condon B.J."/>
            <person name="Copeland A.C."/>
            <person name="Dhillon B."/>
            <person name="Glaser F."/>
            <person name="Hesse C.N."/>
            <person name="Kosti I."/>
            <person name="LaButti K."/>
            <person name="Lindquist E.A."/>
            <person name="Lucas S."/>
            <person name="Salamov A.A."/>
            <person name="Bradshaw R.E."/>
            <person name="Ciuffetti L."/>
            <person name="Hamelin R.C."/>
            <person name="Kema G.H.J."/>
            <person name="Lawrence C."/>
            <person name="Scott J.A."/>
            <person name="Spatafora J.W."/>
            <person name="Turgeon B.G."/>
            <person name="de Wit P.J.G.M."/>
            <person name="Zhong S."/>
            <person name="Goodwin S.B."/>
            <person name="Grigoriev I.V."/>
        </authorList>
    </citation>
    <scope>NUCLEOTIDE SEQUENCE [LARGE SCALE GENOMIC DNA]</scope>
    <source>
        <strain evidence="1 2">CIRAD86</strain>
    </source>
</reference>
<dbReference type="HOGENOM" id="CLU_1587239_0_0_1"/>
<organism evidence="1 2">
    <name type="scientific">Pseudocercospora fijiensis (strain CIRAD86)</name>
    <name type="common">Black leaf streak disease fungus</name>
    <name type="synonym">Mycosphaerella fijiensis</name>
    <dbReference type="NCBI Taxonomy" id="383855"/>
    <lineage>
        <taxon>Eukaryota</taxon>
        <taxon>Fungi</taxon>
        <taxon>Dikarya</taxon>
        <taxon>Ascomycota</taxon>
        <taxon>Pezizomycotina</taxon>
        <taxon>Dothideomycetes</taxon>
        <taxon>Dothideomycetidae</taxon>
        <taxon>Mycosphaerellales</taxon>
        <taxon>Mycosphaerellaceae</taxon>
        <taxon>Pseudocercospora</taxon>
    </lineage>
</organism>
<gene>
    <name evidence="1" type="ORF">MYCFIDRAFT_177683</name>
</gene>
<dbReference type="Proteomes" id="UP000016932">
    <property type="component" value="Unassembled WGS sequence"/>
</dbReference>